<reference evidence="2" key="1">
    <citation type="submission" date="2022-09" db="EMBL/GenBank/DDBJ databases">
        <title>Actin cytoskeleton and complex cell architecture in an #Asgard archaeon.</title>
        <authorList>
            <person name="Ponce Toledo R.I."/>
            <person name="Schleper C."/>
            <person name="Rodrigues Oliveira T."/>
            <person name="Wollweber F."/>
            <person name="Xu J."/>
            <person name="Rittmann S."/>
            <person name="Klingl A."/>
            <person name="Pilhofer M."/>
        </authorList>
    </citation>
    <scope>NUCLEOTIDE SEQUENCE</scope>
    <source>
        <strain evidence="2">B-35</strain>
    </source>
</reference>
<feature type="domain" description="Glycosyl transferase family 1" evidence="1">
    <location>
        <begin position="206"/>
        <end position="367"/>
    </location>
</feature>
<dbReference type="PANTHER" id="PTHR45947">
    <property type="entry name" value="SULFOQUINOVOSYL TRANSFERASE SQD2"/>
    <property type="match status" value="1"/>
</dbReference>
<evidence type="ECO:0000313" key="3">
    <source>
        <dbReference type="Proteomes" id="UP001208689"/>
    </source>
</evidence>
<dbReference type="PANTHER" id="PTHR45947:SF3">
    <property type="entry name" value="SULFOQUINOVOSYL TRANSFERASE SQD2"/>
    <property type="match status" value="1"/>
</dbReference>
<dbReference type="InterPro" id="IPR050194">
    <property type="entry name" value="Glycosyltransferase_grp1"/>
</dbReference>
<dbReference type="SUPFAM" id="SSF53756">
    <property type="entry name" value="UDP-Glycosyltransferase/glycogen phosphorylase"/>
    <property type="match status" value="1"/>
</dbReference>
<dbReference type="EMBL" id="CP104013">
    <property type="protein sequence ID" value="UYP45972.1"/>
    <property type="molecule type" value="Genomic_DNA"/>
</dbReference>
<protein>
    <recommendedName>
        <fullName evidence="1">Glycosyl transferase family 1 domain-containing protein</fullName>
    </recommendedName>
</protein>
<keyword evidence="3" id="KW-1185">Reference proteome</keyword>
<dbReference type="Proteomes" id="UP001208689">
    <property type="component" value="Chromosome"/>
</dbReference>
<accession>A0ABY6HSX3</accession>
<sequence length="389" mass="44726">MRIIYFTFEFLEPIFSGNGTVSRLQVFELIKQGHELLVVCAQEQATKKLPIFSEKLSIVAIPVHSQKNLGFSSDYHSYCMGILANQSTINNFDPDCILVVDWHCSEALQKLNWITNIPLIYQFFRCFSRAPEFFDSDQDFQIIYEFEKKIAQMATVCIFLSKDAAYWASSHFKVPTQVVYPPILPNFIENATVHPRSRKILSLANSRQKKVEFIVICRLSPEKEVERVINLCRFFTFSFHLNIYGEPVDLEYASKLRRYVSDYNLDFNITFQGRKNPQELIVALNQSDVYLHPSSYEPFGLTIMEAALCRCLVVLDDTPRIGAGDLLIHKESCLKLNLNKPEQSATVLTKFLSDPKLLSECSNNAYQKSLNLSVEKNIRALIQIFEPLL</sequence>
<proteinExistence type="predicted"/>
<evidence type="ECO:0000313" key="2">
    <source>
        <dbReference type="EMBL" id="UYP45972.1"/>
    </source>
</evidence>
<dbReference type="InterPro" id="IPR001296">
    <property type="entry name" value="Glyco_trans_1"/>
</dbReference>
<name>A0ABY6HSX3_9ARCH</name>
<dbReference type="Gene3D" id="3.40.50.2000">
    <property type="entry name" value="Glycogen Phosphorylase B"/>
    <property type="match status" value="2"/>
</dbReference>
<dbReference type="Pfam" id="PF00534">
    <property type="entry name" value="Glycos_transf_1"/>
    <property type="match status" value="1"/>
</dbReference>
<evidence type="ECO:0000259" key="1">
    <source>
        <dbReference type="Pfam" id="PF00534"/>
    </source>
</evidence>
<gene>
    <name evidence="2" type="ORF">NEF87_002257</name>
</gene>
<dbReference type="CDD" id="cd03801">
    <property type="entry name" value="GT4_PimA-like"/>
    <property type="match status" value="1"/>
</dbReference>
<organism evidence="2 3">
    <name type="scientific">Candidatus Lokiarchaeum ossiferum</name>
    <dbReference type="NCBI Taxonomy" id="2951803"/>
    <lineage>
        <taxon>Archaea</taxon>
        <taxon>Promethearchaeati</taxon>
        <taxon>Promethearchaeota</taxon>
        <taxon>Promethearchaeia</taxon>
        <taxon>Promethearchaeales</taxon>
        <taxon>Promethearchaeaceae</taxon>
        <taxon>Candidatus Lokiarchaeum</taxon>
    </lineage>
</organism>